<dbReference type="InterPro" id="IPR017850">
    <property type="entry name" value="Alkaline_phosphatase_core_sf"/>
</dbReference>
<dbReference type="SUPFAM" id="SSF53649">
    <property type="entry name" value="Alkaline phosphatase-like"/>
    <property type="match status" value="1"/>
</dbReference>
<dbReference type="PANTHER" id="PTHR10151">
    <property type="entry name" value="ECTONUCLEOTIDE PYROPHOSPHATASE/PHOSPHODIESTERASE"/>
    <property type="match status" value="1"/>
</dbReference>
<dbReference type="EMBL" id="DUTF01000171">
    <property type="protein sequence ID" value="HHY26626.1"/>
    <property type="molecule type" value="Genomic_DNA"/>
</dbReference>
<protein>
    <submittedName>
        <fullName evidence="1">Nucleotide pyrophosphatase</fullName>
    </submittedName>
</protein>
<gene>
    <name evidence="1" type="ORF">GX523_07735</name>
</gene>
<dbReference type="InterPro" id="IPR002591">
    <property type="entry name" value="Phosphodiest/P_Trfase"/>
</dbReference>
<dbReference type="GO" id="GO:0016787">
    <property type="term" value="F:hydrolase activity"/>
    <property type="evidence" value="ECO:0007669"/>
    <property type="project" value="UniProtKB-ARBA"/>
</dbReference>
<dbReference type="AlphaFoldDB" id="A0A7C6Z459"/>
<evidence type="ECO:0000313" key="2">
    <source>
        <dbReference type="Proteomes" id="UP000553059"/>
    </source>
</evidence>
<accession>A0A7C6Z459</accession>
<evidence type="ECO:0000313" key="1">
    <source>
        <dbReference type="EMBL" id="HHY26626.1"/>
    </source>
</evidence>
<proteinExistence type="predicted"/>
<dbReference type="Pfam" id="PF01663">
    <property type="entry name" value="Phosphodiest"/>
    <property type="match status" value="2"/>
</dbReference>
<name>A0A7C6Z459_9FIRM</name>
<reference evidence="1 2" key="1">
    <citation type="journal article" date="2020" name="Biotechnol. Biofuels">
        <title>New insights from the biogas microbiome by comprehensive genome-resolved metagenomics of nearly 1600 species originating from multiple anaerobic digesters.</title>
        <authorList>
            <person name="Campanaro S."/>
            <person name="Treu L."/>
            <person name="Rodriguez-R L.M."/>
            <person name="Kovalovszki A."/>
            <person name="Ziels R.M."/>
            <person name="Maus I."/>
            <person name="Zhu X."/>
            <person name="Kougias P.G."/>
            <person name="Basile A."/>
            <person name="Luo G."/>
            <person name="Schluter A."/>
            <person name="Konstantinidis K.T."/>
            <person name="Angelidaki I."/>
        </authorList>
    </citation>
    <scope>NUCLEOTIDE SEQUENCE [LARGE SCALE GENOMIC DNA]</scope>
    <source>
        <strain evidence="1">AS05jafATM_4</strain>
    </source>
</reference>
<dbReference type="Gene3D" id="3.40.720.10">
    <property type="entry name" value="Alkaline Phosphatase, subunit A"/>
    <property type="match status" value="3"/>
</dbReference>
<sequence length="672" mass="75159">MKCKEKTQKVIVLGLDGMDPSLTKKFMDEGKLPNIKKYVERGAQREDLVMLAGLPTITPPMWTTLATGANPSTHGITCFWNQDHNDLSAIKYNLDSRMCKAEQLWNVSAEAGKKTLVWHWPGSAWPPSSANPNLHVVDGAQPAAVQMSAANVDTEKFLVASEKMEKVIYRPKFINKTGAGCVIDDIDEEKEDDNAKAILGRHKLSSIVNIQLDHTHGELSLEAPPYDVINSPIKPAEGWANAPEGAKEFTVITSNGVARRPALIFKNLQGVYDRVAIYYSKKDLKPFVELVEDQLAVNIIEQVNVNGELVECTRSFKVLEVSPDGSVVRMWLGTAYDIKNDDRWHPKQLYREVVDNVGYVPGFTQLGGKNYEFSARLLQPVWRNYAQWQADSLNYLIKNSGYEVVFSHLHMIDAQGHIFWSYAKEREGVDTNPQDYQKLIENCYVDADNYLGEFLYLLDEDWTVIITSDHGLVCREGLPPLLGDPGGVSVRVMEELGFTKLKRDGNGNELREIDWENTVAVNTRTSYIWLNVKGRDPHGIVDPADKYEVEEKIIDALYGYRDPQTGKGIVSLALRNKDAVILGLDGPETGDIVFFLKEGNNRTHGDCLPMAKCYFDTSISPIFIAAGKGLKEGFTTSRVIREVDLTPTMAVLLGLRMPAQCEGAPIYQILED</sequence>
<dbReference type="PANTHER" id="PTHR10151:SF120">
    <property type="entry name" value="BIS(5'-ADENOSYL)-TRIPHOSPHATASE"/>
    <property type="match status" value="1"/>
</dbReference>
<dbReference type="Proteomes" id="UP000553059">
    <property type="component" value="Unassembled WGS sequence"/>
</dbReference>
<organism evidence="1 2">
    <name type="scientific">Desulfitobacterium dehalogenans</name>
    <dbReference type="NCBI Taxonomy" id="36854"/>
    <lineage>
        <taxon>Bacteria</taxon>
        <taxon>Bacillati</taxon>
        <taxon>Bacillota</taxon>
        <taxon>Clostridia</taxon>
        <taxon>Eubacteriales</taxon>
        <taxon>Desulfitobacteriaceae</taxon>
        <taxon>Desulfitobacterium</taxon>
    </lineage>
</organism>
<comment type="caution">
    <text evidence="1">The sequence shown here is derived from an EMBL/GenBank/DDBJ whole genome shotgun (WGS) entry which is preliminary data.</text>
</comment>